<dbReference type="InterPro" id="IPR038987">
    <property type="entry name" value="MoeA-like"/>
</dbReference>
<organism evidence="9 11">
    <name type="scientific">Neomicrococcus aestuarii</name>
    <dbReference type="NCBI Taxonomy" id="556325"/>
    <lineage>
        <taxon>Bacteria</taxon>
        <taxon>Bacillati</taxon>
        <taxon>Actinomycetota</taxon>
        <taxon>Actinomycetes</taxon>
        <taxon>Micrococcales</taxon>
        <taxon>Micrococcaceae</taxon>
        <taxon>Neomicrococcus</taxon>
    </lineage>
</organism>
<dbReference type="InterPro" id="IPR036135">
    <property type="entry name" value="MoeA_linker/N_sf"/>
</dbReference>
<evidence type="ECO:0000256" key="2">
    <source>
        <dbReference type="ARBA" id="ARBA00005046"/>
    </source>
</evidence>
<dbReference type="CDD" id="cd00887">
    <property type="entry name" value="MoeA"/>
    <property type="match status" value="1"/>
</dbReference>
<evidence type="ECO:0000259" key="8">
    <source>
        <dbReference type="SMART" id="SM00852"/>
    </source>
</evidence>
<dbReference type="InterPro" id="IPR001453">
    <property type="entry name" value="MoaB/Mog_dom"/>
</dbReference>
<keyword evidence="7" id="KW-0479">Metal-binding</keyword>
<proteinExistence type="inferred from homology"/>
<comment type="pathway">
    <text evidence="2 7">Cofactor biosynthesis; molybdopterin biosynthesis.</text>
</comment>
<keyword evidence="4 7" id="KW-0500">Molybdenum</keyword>
<keyword evidence="5 7" id="KW-0501">Molybdenum cofactor biosynthesis</keyword>
<dbReference type="Gene3D" id="2.170.190.11">
    <property type="entry name" value="Molybdopterin biosynthesis moea protein, domain 3"/>
    <property type="match status" value="1"/>
</dbReference>
<comment type="catalytic activity">
    <reaction evidence="6">
        <text>adenylyl-molybdopterin + molybdate = Mo-molybdopterin + AMP + H(+)</text>
        <dbReference type="Rhea" id="RHEA:35047"/>
        <dbReference type="ChEBI" id="CHEBI:15378"/>
        <dbReference type="ChEBI" id="CHEBI:36264"/>
        <dbReference type="ChEBI" id="CHEBI:62727"/>
        <dbReference type="ChEBI" id="CHEBI:71302"/>
        <dbReference type="ChEBI" id="CHEBI:456215"/>
        <dbReference type="EC" id="2.10.1.1"/>
    </reaction>
</comment>
<dbReference type="InterPro" id="IPR036688">
    <property type="entry name" value="MoeA_C_domain_IV_sf"/>
</dbReference>
<dbReference type="GO" id="GO:0046872">
    <property type="term" value="F:metal ion binding"/>
    <property type="evidence" value="ECO:0007669"/>
    <property type="project" value="UniProtKB-UniRule"/>
</dbReference>
<dbReference type="Pfam" id="PF00994">
    <property type="entry name" value="MoCF_biosynth"/>
    <property type="match status" value="1"/>
</dbReference>
<keyword evidence="7" id="KW-0460">Magnesium</keyword>
<evidence type="ECO:0000256" key="4">
    <source>
        <dbReference type="ARBA" id="ARBA00022505"/>
    </source>
</evidence>
<evidence type="ECO:0000256" key="6">
    <source>
        <dbReference type="ARBA" id="ARBA00047317"/>
    </source>
</evidence>
<dbReference type="SUPFAM" id="SSF63867">
    <property type="entry name" value="MoeA C-terminal domain-like"/>
    <property type="match status" value="1"/>
</dbReference>
<comment type="cofactor">
    <cofactor evidence="7">
        <name>Mg(2+)</name>
        <dbReference type="ChEBI" id="CHEBI:18420"/>
    </cofactor>
</comment>
<gene>
    <name evidence="9" type="ORF">BHE16_04045</name>
    <name evidence="10" type="ORF">HD598_000304</name>
</gene>
<dbReference type="EMBL" id="JACHDR010000001">
    <property type="protein sequence ID" value="MBB5511617.1"/>
    <property type="molecule type" value="Genomic_DNA"/>
</dbReference>
<name>A0A1L2ZLS5_9MICC</name>
<evidence type="ECO:0000256" key="1">
    <source>
        <dbReference type="ARBA" id="ARBA00002901"/>
    </source>
</evidence>
<dbReference type="GO" id="GO:0061599">
    <property type="term" value="F:molybdopterin molybdotransferase activity"/>
    <property type="evidence" value="ECO:0007669"/>
    <property type="project" value="UniProtKB-UniRule"/>
</dbReference>
<sequence length="462" mass="48422">MAQNFRRSVAQHREEIVRIFASVLEGRSGRPAELVSVYDAAARLTAEATVARNSLPAFDNSQMDGYAVRVDDFPESRAESASATFHLAPVIPAGTHPVALAPGFAAPIMTGAMVPEGATAIIPIEAVISAVGTEPHSFPDFSNDDYLETVTVTLPRPPRGQFIRSAGSDVAAGTVVIEAGTVLTPRHVGLLAALGIAEIAVQPRTEVLVLATGDEVQAPGETLKPGHIYDSNSAFLSAALHEIGVIPVRVSVSSDTVAEFERRLEEALAAHPNALAALTTGGISKGAFEVVKVALERSGIEFGSVAMQPGGPQGCGILEPSARHSGEHFADHAVHPVAVISFPGNPVSTAISFEIFVRPLLAAIARGETTLNAAMQRAHHQAILQLDSPELSVTSPPSKSQWRRGVVSTDPANGERLVQLLGSEQSHLVFALAQANALVNIPEGTAEAHHGDTLTVMMLEEG</sequence>
<dbReference type="GO" id="GO:0005829">
    <property type="term" value="C:cytosol"/>
    <property type="evidence" value="ECO:0007669"/>
    <property type="project" value="TreeGrafter"/>
</dbReference>
<dbReference type="OrthoDB" id="9804758at2"/>
<evidence type="ECO:0000256" key="5">
    <source>
        <dbReference type="ARBA" id="ARBA00023150"/>
    </source>
</evidence>
<evidence type="ECO:0000256" key="3">
    <source>
        <dbReference type="ARBA" id="ARBA00010763"/>
    </source>
</evidence>
<protein>
    <recommendedName>
        <fullName evidence="7">Molybdopterin molybdenumtransferase</fullName>
        <ecNumber evidence="7">2.10.1.1</ecNumber>
    </recommendedName>
</protein>
<dbReference type="Gene3D" id="3.90.105.10">
    <property type="entry name" value="Molybdopterin biosynthesis moea protein, domain 2"/>
    <property type="match status" value="1"/>
</dbReference>
<evidence type="ECO:0000313" key="11">
    <source>
        <dbReference type="Proteomes" id="UP000183530"/>
    </source>
</evidence>
<dbReference type="UniPathway" id="UPA00344"/>
<dbReference type="EMBL" id="CP018135">
    <property type="protein sequence ID" value="APF40324.1"/>
    <property type="molecule type" value="Genomic_DNA"/>
</dbReference>
<dbReference type="InterPro" id="IPR005111">
    <property type="entry name" value="MoeA_C_domain_IV"/>
</dbReference>
<reference evidence="9 11" key="1">
    <citation type="submission" date="2016-11" db="EMBL/GenBank/DDBJ databases">
        <title>Genome sequencing of Zhihengliuella aestuarii B18 antagonistic to Plasmodiophora brassicae.</title>
        <authorList>
            <person name="Luo Y."/>
        </authorList>
    </citation>
    <scope>NUCLEOTIDE SEQUENCE [LARGE SCALE GENOMIC DNA]</scope>
    <source>
        <strain evidence="9 11">B18</strain>
    </source>
</reference>
<dbReference type="SMART" id="SM00852">
    <property type="entry name" value="MoCF_biosynth"/>
    <property type="match status" value="1"/>
</dbReference>
<evidence type="ECO:0000313" key="12">
    <source>
        <dbReference type="Proteomes" id="UP000580797"/>
    </source>
</evidence>
<dbReference type="Gene3D" id="2.40.340.10">
    <property type="entry name" value="MoeA, C-terminal, domain IV"/>
    <property type="match status" value="1"/>
</dbReference>
<dbReference type="KEGG" id="nae:BHE16_04045"/>
<dbReference type="SUPFAM" id="SSF53218">
    <property type="entry name" value="Molybdenum cofactor biosynthesis proteins"/>
    <property type="match status" value="1"/>
</dbReference>
<dbReference type="Pfam" id="PF03454">
    <property type="entry name" value="MoeA_C"/>
    <property type="match status" value="1"/>
</dbReference>
<dbReference type="SUPFAM" id="SSF63882">
    <property type="entry name" value="MoeA N-terminal region -like"/>
    <property type="match status" value="1"/>
</dbReference>
<dbReference type="NCBIfam" id="NF045515">
    <property type="entry name" value="Glp_gephyrin"/>
    <property type="match status" value="1"/>
</dbReference>
<dbReference type="Pfam" id="PF03453">
    <property type="entry name" value="MoeA_N"/>
    <property type="match status" value="1"/>
</dbReference>
<accession>A0A1L2ZLS5</accession>
<dbReference type="STRING" id="556325.BHE16_04045"/>
<comment type="similarity">
    <text evidence="3 7">Belongs to the MoeA family.</text>
</comment>
<keyword evidence="7 10" id="KW-0808">Transferase</keyword>
<keyword evidence="11" id="KW-1185">Reference proteome</keyword>
<reference evidence="10 12" key="2">
    <citation type="submission" date="2020-08" db="EMBL/GenBank/DDBJ databases">
        <title>Sequencing the genomes of 1000 actinobacteria strains.</title>
        <authorList>
            <person name="Klenk H.-P."/>
        </authorList>
    </citation>
    <scope>NUCLEOTIDE SEQUENCE [LARGE SCALE GENOMIC DNA]</scope>
    <source>
        <strain evidence="10 12">DSM 105783</strain>
    </source>
</reference>
<feature type="domain" description="MoaB/Mog" evidence="8">
    <location>
        <begin position="208"/>
        <end position="363"/>
    </location>
</feature>
<evidence type="ECO:0000313" key="9">
    <source>
        <dbReference type="EMBL" id="APF40324.1"/>
    </source>
</evidence>
<dbReference type="PANTHER" id="PTHR10192:SF5">
    <property type="entry name" value="GEPHYRIN"/>
    <property type="match status" value="1"/>
</dbReference>
<dbReference type="Proteomes" id="UP000183530">
    <property type="component" value="Chromosome"/>
</dbReference>
<dbReference type="Proteomes" id="UP000580797">
    <property type="component" value="Unassembled WGS sequence"/>
</dbReference>
<comment type="function">
    <text evidence="1 7">Catalyzes the insertion of molybdate into adenylated molybdopterin with the concomitant release of AMP.</text>
</comment>
<dbReference type="PANTHER" id="PTHR10192">
    <property type="entry name" value="MOLYBDOPTERIN BIOSYNTHESIS PROTEIN"/>
    <property type="match status" value="1"/>
</dbReference>
<dbReference type="InterPro" id="IPR005110">
    <property type="entry name" value="MoeA_linker/N"/>
</dbReference>
<evidence type="ECO:0000256" key="7">
    <source>
        <dbReference type="RuleBase" id="RU365090"/>
    </source>
</evidence>
<dbReference type="RefSeq" id="WP_071893806.1">
    <property type="nucleotide sequence ID" value="NZ_BAAARH010000009.1"/>
</dbReference>
<dbReference type="GO" id="GO:0006777">
    <property type="term" value="P:Mo-molybdopterin cofactor biosynthetic process"/>
    <property type="evidence" value="ECO:0007669"/>
    <property type="project" value="UniProtKB-UniRule"/>
</dbReference>
<dbReference type="AlphaFoldDB" id="A0A1L2ZLS5"/>
<dbReference type="InterPro" id="IPR036425">
    <property type="entry name" value="MoaB/Mog-like_dom_sf"/>
</dbReference>
<dbReference type="Gene3D" id="3.40.980.10">
    <property type="entry name" value="MoaB/Mog-like domain"/>
    <property type="match status" value="1"/>
</dbReference>
<dbReference type="EC" id="2.10.1.1" evidence="7"/>
<evidence type="ECO:0000313" key="10">
    <source>
        <dbReference type="EMBL" id="MBB5511617.1"/>
    </source>
</evidence>